<keyword evidence="2" id="KW-1185">Reference proteome</keyword>
<accession>A0A2I0SGU2</accession>
<protein>
    <submittedName>
        <fullName evidence="1">Uncharacterized protein</fullName>
    </submittedName>
</protein>
<dbReference type="RefSeq" id="WP_103552977.1">
    <property type="nucleotide sequence ID" value="NZ_JBHJSK010000038.1"/>
</dbReference>
<dbReference type="EMBL" id="PJOS01000084">
    <property type="protein sequence ID" value="PKT69145.1"/>
    <property type="molecule type" value="Genomic_DNA"/>
</dbReference>
<comment type="caution">
    <text evidence="1">The sequence shown here is derived from an EMBL/GenBank/DDBJ whole genome shotgun (WGS) entry which is preliminary data.</text>
</comment>
<name>A0A2I0SGU2_9ACTN</name>
<dbReference type="Proteomes" id="UP000236178">
    <property type="component" value="Unassembled WGS sequence"/>
</dbReference>
<proteinExistence type="predicted"/>
<reference evidence="1 2" key="1">
    <citation type="submission" date="2017-12" db="EMBL/GenBank/DDBJ databases">
        <title>Streptomyces populusis sp. nov., a novel endophytic actinobacterium isolated from stems of Populus adenopoda Maxim.</title>
        <authorList>
            <person name="Wang Z."/>
        </authorList>
    </citation>
    <scope>NUCLEOTIDE SEQUENCE [LARGE SCALE GENOMIC DNA]</scope>
    <source>
        <strain evidence="1 2">A249</strain>
    </source>
</reference>
<sequence length="97" mass="10915">MVLGTSFHFDAKLHRVVLDELGSCGELDWSRCAFTAKGKPFEGATVAVEERDKPMFMMTWKNQARPGLRAGRHRLLGYGKWGGARNQLDFVMTDDPV</sequence>
<evidence type="ECO:0000313" key="1">
    <source>
        <dbReference type="EMBL" id="PKT69145.1"/>
    </source>
</evidence>
<gene>
    <name evidence="1" type="ORF">CW362_31310</name>
</gene>
<evidence type="ECO:0000313" key="2">
    <source>
        <dbReference type="Proteomes" id="UP000236178"/>
    </source>
</evidence>
<dbReference type="AlphaFoldDB" id="A0A2I0SGU2"/>
<organism evidence="1 2">
    <name type="scientific">Streptomyces populi</name>
    <dbReference type="NCBI Taxonomy" id="2058924"/>
    <lineage>
        <taxon>Bacteria</taxon>
        <taxon>Bacillati</taxon>
        <taxon>Actinomycetota</taxon>
        <taxon>Actinomycetes</taxon>
        <taxon>Kitasatosporales</taxon>
        <taxon>Streptomycetaceae</taxon>
        <taxon>Streptomyces</taxon>
    </lineage>
</organism>